<comment type="subunit">
    <text evidence="10">Heterotrimer of RecB, RecC and RecD. All subunits contribute to DNA-binding.</text>
</comment>
<reference evidence="12" key="2">
    <citation type="submission" date="2020-09" db="EMBL/GenBank/DDBJ databases">
        <authorList>
            <person name="Sun Q."/>
            <person name="Zhou Y."/>
        </authorList>
    </citation>
    <scope>NUCLEOTIDE SEQUENCE</scope>
    <source>
        <strain evidence="12">CGMCC 4.7308</strain>
    </source>
</reference>
<keyword evidence="13" id="KW-1185">Reference proteome</keyword>
<evidence type="ECO:0000256" key="8">
    <source>
        <dbReference type="ARBA" id="ARBA00023125"/>
    </source>
</evidence>
<evidence type="ECO:0000256" key="4">
    <source>
        <dbReference type="ARBA" id="ARBA00022801"/>
    </source>
</evidence>
<dbReference type="PANTHER" id="PTHR30591:SF1">
    <property type="entry name" value="RECBCD ENZYME SUBUNIT RECC"/>
    <property type="match status" value="1"/>
</dbReference>
<gene>
    <name evidence="10 12" type="primary">recC</name>
    <name evidence="12" type="ORF">GCM10011594_19680</name>
</gene>
<dbReference type="InterPro" id="IPR013986">
    <property type="entry name" value="DExx_box_DNA_helicase_dom_sf"/>
</dbReference>
<dbReference type="Gene3D" id="1.10.10.160">
    <property type="match status" value="1"/>
</dbReference>
<evidence type="ECO:0000313" key="12">
    <source>
        <dbReference type="EMBL" id="GGL99784.1"/>
    </source>
</evidence>
<keyword evidence="6 10" id="KW-0269">Exonuclease</keyword>
<sequence length="1138" mass="124047">MTLHLHRAERADRLVGGLADLLTAPGADPFAAEVVAVPARGVERWLTQQLSHRLGAADGRADGVCAGVRFPSPRELVSEVLSVADHDPWSPDSLTWPVLQVLDEAAGEAWCAMVSRHLGYLDESPLAAHRRGRRYAVARRLAGLFHTYAQDRPGMLAEWLAGRDTDGLGDPLPADLRWEAELWRRVRGVLPGPDPVQRVVAAATLLRTDPAATDLPARLSVFGPTRLPRTHLRLLDALAVHRDVHLWLPHPSPALWQRVAAAGFPVGGPGTVGTGRAALPRRDDPTVTVPRHPLLASLARDARELQVVLAQEGTGGAGLQDHHHAEAGRPAGTLLELLQARLRDDDVPADLTTVAPDDRSVQVHACHGPHRQVEVLRDALVGMLDRDPSLEPRDVLVMCPDIEAYAPLVAAAFGLADVVGDGTDGRGHPGHRLRVRLADRALHQTNPLLATVDKLLTLADGRVTASQVLDLAAWGPVRLRFRFDDDDLDRLGRWVMDAGVRWGLDAPHRRRFKLDAFGQNTWRAGLDRILLGVAMADEDHNTLGVALPLDDVGSGDVDLAGRLAELLDRLRSSLETLTGPRSLQQWLDALERALGLLTRVTGTDSWQLTEVRREFADVADQAGDRAATALLGLPDVRALLQGRLAGRPTRANFRSGTLTVCTMVPMRSVPHRVVCLLGLDDGVFPRNVRTDGDDVLARRPAVGERDARGEDRQLLLDAVLAATEHLVVTYAGADERTGVERPPAVPIGELLDALDRTARPVDPSRRVRDQVLVRHPLQPFDPRNLHPRVLGTDGPFSYDPSALAGARAAAGPRRPPPVFLPAELPPRPAADVELADLVALLTHPVKGFLRQRLDLAIRYDEDEPDDRMSVALDSLEQWQIGDRLLRDRLAGADADACRQAEWRRGTLPPGPLGDRTLGDLLRNVEPLVERTAPLRVDPARAVDVAVPLPDGRQLRGTVSGVHGTRLLTVTYSKLGSRPQLTAWIGLLALAAAHPGVDWTAVVVARGSSTTPQTATFGPLEQPAALRTLAELVDLYDRGLCAPLPLPLKTGEAYANGRLWNPDAEDAVRAAQDKWTTRKFPGEDADHSHVRVWGRRTLTDLMAARPADDERWTGEQSRFGELARRLWTPLLEHRVRGAL</sequence>
<keyword evidence="2 10" id="KW-0547">Nucleotide-binding</keyword>
<organism evidence="12 13">
    <name type="scientific">Nakamurella endophytica</name>
    <dbReference type="NCBI Taxonomy" id="1748367"/>
    <lineage>
        <taxon>Bacteria</taxon>
        <taxon>Bacillati</taxon>
        <taxon>Actinomycetota</taxon>
        <taxon>Actinomycetes</taxon>
        <taxon>Nakamurellales</taxon>
        <taxon>Nakamurellaceae</taxon>
        <taxon>Nakamurella</taxon>
    </lineage>
</organism>
<dbReference type="PANTHER" id="PTHR30591">
    <property type="entry name" value="RECBCD ENZYME SUBUNIT RECC"/>
    <property type="match status" value="1"/>
</dbReference>
<dbReference type="RefSeq" id="WP_188941318.1">
    <property type="nucleotide sequence ID" value="NZ_BMNA01000003.1"/>
</dbReference>
<dbReference type="InterPro" id="IPR027417">
    <property type="entry name" value="P-loop_NTPase"/>
</dbReference>
<dbReference type="GO" id="GO:0008854">
    <property type="term" value="F:exodeoxyribonuclease V activity"/>
    <property type="evidence" value="ECO:0007669"/>
    <property type="project" value="InterPro"/>
</dbReference>
<dbReference type="Gene3D" id="1.10.10.990">
    <property type="match status" value="1"/>
</dbReference>
<keyword evidence="5 10" id="KW-0347">Helicase</keyword>
<evidence type="ECO:0000256" key="5">
    <source>
        <dbReference type="ARBA" id="ARBA00022806"/>
    </source>
</evidence>
<evidence type="ECO:0000256" key="7">
    <source>
        <dbReference type="ARBA" id="ARBA00022840"/>
    </source>
</evidence>
<keyword evidence="4 10" id="KW-0378">Hydrolase</keyword>
<name>A0A917WF33_9ACTN</name>
<evidence type="ECO:0000256" key="9">
    <source>
        <dbReference type="ARBA" id="ARBA00023204"/>
    </source>
</evidence>
<dbReference type="NCBIfam" id="TIGR01450">
    <property type="entry name" value="recC"/>
    <property type="match status" value="1"/>
</dbReference>
<evidence type="ECO:0000256" key="6">
    <source>
        <dbReference type="ARBA" id="ARBA00022839"/>
    </source>
</evidence>
<dbReference type="InterPro" id="IPR011335">
    <property type="entry name" value="Restrct_endonuc-II-like"/>
</dbReference>
<dbReference type="GO" id="GO:0009338">
    <property type="term" value="C:exodeoxyribonuclease V complex"/>
    <property type="evidence" value="ECO:0007669"/>
    <property type="project" value="InterPro"/>
</dbReference>
<dbReference type="Gene3D" id="3.40.50.300">
    <property type="entry name" value="P-loop containing nucleotide triphosphate hydrolases"/>
    <property type="match status" value="2"/>
</dbReference>
<keyword evidence="8 10" id="KW-0238">DNA-binding</keyword>
<evidence type="ECO:0000256" key="3">
    <source>
        <dbReference type="ARBA" id="ARBA00022763"/>
    </source>
</evidence>
<evidence type="ECO:0000256" key="2">
    <source>
        <dbReference type="ARBA" id="ARBA00022741"/>
    </source>
</evidence>
<reference evidence="12" key="1">
    <citation type="journal article" date="2014" name="Int. J. Syst. Evol. Microbiol.">
        <title>Complete genome sequence of Corynebacterium casei LMG S-19264T (=DSM 44701T), isolated from a smear-ripened cheese.</title>
        <authorList>
            <consortium name="US DOE Joint Genome Institute (JGI-PGF)"/>
            <person name="Walter F."/>
            <person name="Albersmeier A."/>
            <person name="Kalinowski J."/>
            <person name="Ruckert C."/>
        </authorList>
    </citation>
    <scope>NUCLEOTIDE SEQUENCE</scope>
    <source>
        <strain evidence="12">CGMCC 4.7308</strain>
    </source>
</reference>
<evidence type="ECO:0000256" key="1">
    <source>
        <dbReference type="ARBA" id="ARBA00022722"/>
    </source>
</evidence>
<dbReference type="SUPFAM" id="SSF52980">
    <property type="entry name" value="Restriction endonuclease-like"/>
    <property type="match status" value="1"/>
</dbReference>
<keyword evidence="1 10" id="KW-0540">Nuclease</keyword>
<dbReference type="GO" id="GO:0003678">
    <property type="term" value="F:DNA helicase activity"/>
    <property type="evidence" value="ECO:0007669"/>
    <property type="project" value="UniProtKB-UniRule"/>
</dbReference>
<keyword evidence="9 10" id="KW-0234">DNA repair</keyword>
<protein>
    <recommendedName>
        <fullName evidence="10">RecBCD enzyme subunit RecC</fullName>
    </recommendedName>
    <alternativeName>
        <fullName evidence="10">Exonuclease V subunit RecC</fullName>
        <shortName evidence="10">ExoV subunit RecC</shortName>
    </alternativeName>
    <alternativeName>
        <fullName evidence="10">Helicase/nuclease RecBCD subunit RecC</fullName>
    </alternativeName>
</protein>
<evidence type="ECO:0000256" key="10">
    <source>
        <dbReference type="HAMAP-Rule" id="MF_01486"/>
    </source>
</evidence>
<dbReference type="PIRSF" id="PIRSF000980">
    <property type="entry name" value="RecC"/>
    <property type="match status" value="1"/>
</dbReference>
<comment type="caution">
    <text evidence="12">The sequence shown here is derived from an EMBL/GenBank/DDBJ whole genome shotgun (WGS) entry which is preliminary data.</text>
</comment>
<dbReference type="Pfam" id="PF04257">
    <property type="entry name" value="Exonuc_V_gamma"/>
    <property type="match status" value="1"/>
</dbReference>
<evidence type="ECO:0000313" key="13">
    <source>
        <dbReference type="Proteomes" id="UP000655208"/>
    </source>
</evidence>
<keyword evidence="7 10" id="KW-0067">ATP-binding</keyword>
<dbReference type="Gene3D" id="3.40.50.10930">
    <property type="match status" value="1"/>
</dbReference>
<keyword evidence="3 10" id="KW-0227">DNA damage</keyword>
<dbReference type="HAMAP" id="MF_01486">
    <property type="entry name" value="RecC"/>
    <property type="match status" value="1"/>
</dbReference>
<comment type="function">
    <text evidence="10">A helicase/nuclease that prepares dsDNA breaks (DSB) for recombinational DNA repair. Binds to DSBs and unwinds DNA via a highly rapid and processive ATP-dependent bidirectional helicase activity. Unwinds dsDNA until it encounters a Chi (crossover hotspot instigator) sequence from the 3' direction. Cuts ssDNA a few nucleotides 3' to the Chi site. The properties and activities of the enzyme are changed at Chi. The Chi-altered holoenzyme produces a long 3'-ssDNA overhang and facilitates RecA-binding to the ssDNA for homologous DNA recombination and repair. Holoenzyme degrades any linearized DNA that is unable to undergo homologous recombination. In the holoenzyme this subunit recognizes the wild-type Chi sequence, and when added to isolated RecB increases its ATP-dependent helicase processivity.</text>
</comment>
<accession>A0A917WF33</accession>
<feature type="domain" description="RecC C-terminal" evidence="11">
    <location>
        <begin position="830"/>
        <end position="1056"/>
    </location>
</feature>
<dbReference type="Proteomes" id="UP000655208">
    <property type="component" value="Unassembled WGS sequence"/>
</dbReference>
<dbReference type="SUPFAM" id="SSF52540">
    <property type="entry name" value="P-loop containing nucleoside triphosphate hydrolases"/>
    <property type="match status" value="2"/>
</dbReference>
<dbReference type="GO" id="GO:0005524">
    <property type="term" value="F:ATP binding"/>
    <property type="evidence" value="ECO:0007669"/>
    <property type="project" value="UniProtKB-UniRule"/>
</dbReference>
<dbReference type="InterPro" id="IPR041500">
    <property type="entry name" value="RecC_C"/>
</dbReference>
<dbReference type="AlphaFoldDB" id="A0A917WF33"/>
<comment type="similarity">
    <text evidence="10">Belongs to the RecC family.</text>
</comment>
<dbReference type="GO" id="GO:0000724">
    <property type="term" value="P:double-strand break repair via homologous recombination"/>
    <property type="evidence" value="ECO:0007669"/>
    <property type="project" value="UniProtKB-UniRule"/>
</dbReference>
<evidence type="ECO:0000259" key="11">
    <source>
        <dbReference type="Pfam" id="PF17946"/>
    </source>
</evidence>
<dbReference type="GO" id="GO:0003677">
    <property type="term" value="F:DNA binding"/>
    <property type="evidence" value="ECO:0007669"/>
    <property type="project" value="UniProtKB-UniRule"/>
</dbReference>
<dbReference type="EMBL" id="BMNA01000003">
    <property type="protein sequence ID" value="GGL99784.1"/>
    <property type="molecule type" value="Genomic_DNA"/>
</dbReference>
<dbReference type="InterPro" id="IPR006697">
    <property type="entry name" value="RecC"/>
</dbReference>
<dbReference type="Pfam" id="PF17946">
    <property type="entry name" value="RecC_C"/>
    <property type="match status" value="1"/>
</dbReference>
<comment type="miscellaneous">
    <text evidence="10">In the RecBCD complex, RecB has a slow 3'-5' helicase, an exonuclease activity and loads RecA onto ssDNA, RecD has a fast 5'-3' helicase activity, while RecC stimulates the ATPase and processivity of the RecB helicase and contributes to recognition of the Chi site.</text>
</comment>
<proteinExistence type="inferred from homology"/>